<keyword evidence="1" id="KW-0805">Transcription regulation</keyword>
<dbReference type="InterPro" id="IPR014710">
    <property type="entry name" value="RmlC-like_jellyroll"/>
</dbReference>
<gene>
    <name evidence="5" type="ORF">ABID26_006576</name>
</gene>
<proteinExistence type="predicted"/>
<keyword evidence="6" id="KW-1185">Reference proteome</keyword>
<evidence type="ECO:0000256" key="2">
    <source>
        <dbReference type="ARBA" id="ARBA00023125"/>
    </source>
</evidence>
<dbReference type="PROSITE" id="PS51063">
    <property type="entry name" value="HTH_CRP_2"/>
    <property type="match status" value="1"/>
</dbReference>
<name>A0ABV2I4B2_9HYPH</name>
<keyword evidence="2" id="KW-0238">DNA-binding</keyword>
<evidence type="ECO:0000313" key="5">
    <source>
        <dbReference type="EMBL" id="MET3597152.1"/>
    </source>
</evidence>
<protein>
    <submittedName>
        <fullName evidence="5">CRP-like cAMP-binding protein</fullName>
    </submittedName>
</protein>
<sequence length="211" mass="23067">MSELPGAVRRVHPAGTTIAREYQARSTILVITAGWAAFARMLPNGSRLIADFALPHEMALIEFTGEMSETVTALSNVAAIELAGPIRSVFSRYPQVICEAVLAAEASRYSRVAEHLASVSRRGTVERTAHLLLELACRSQRSATSYPDRYDCPLTQTELADALGLSAVHVSRVLKTLREADLASFRRGVVELHDHQGLIEMAGFDRSYIST</sequence>
<dbReference type="SUPFAM" id="SSF46785">
    <property type="entry name" value="Winged helix' DNA-binding domain"/>
    <property type="match status" value="1"/>
</dbReference>
<feature type="domain" description="HTH crp-type" evidence="4">
    <location>
        <begin position="122"/>
        <end position="196"/>
    </location>
</feature>
<reference evidence="5 6" key="1">
    <citation type="submission" date="2024-06" db="EMBL/GenBank/DDBJ databases">
        <title>Genomic Encyclopedia of Type Strains, Phase IV (KMG-IV): sequencing the most valuable type-strain genomes for metagenomic binning, comparative biology and taxonomic classification.</title>
        <authorList>
            <person name="Goeker M."/>
        </authorList>
    </citation>
    <scope>NUCLEOTIDE SEQUENCE [LARGE SCALE GENOMIC DNA]</scope>
    <source>
        <strain evidence="5 6">DSM 29846</strain>
    </source>
</reference>
<dbReference type="InterPro" id="IPR012318">
    <property type="entry name" value="HTH_CRP"/>
</dbReference>
<dbReference type="Gene3D" id="1.10.10.10">
    <property type="entry name" value="Winged helix-like DNA-binding domain superfamily/Winged helix DNA-binding domain"/>
    <property type="match status" value="1"/>
</dbReference>
<dbReference type="InterPro" id="IPR036390">
    <property type="entry name" value="WH_DNA-bd_sf"/>
</dbReference>
<dbReference type="RefSeq" id="WP_292372822.1">
    <property type="nucleotide sequence ID" value="NZ_JBEPLM010000020.1"/>
</dbReference>
<dbReference type="SMART" id="SM00419">
    <property type="entry name" value="HTH_CRP"/>
    <property type="match status" value="1"/>
</dbReference>
<organism evidence="5 6">
    <name type="scientific">Mesorhizobium shonense</name>
    <dbReference type="NCBI Taxonomy" id="1209948"/>
    <lineage>
        <taxon>Bacteria</taxon>
        <taxon>Pseudomonadati</taxon>
        <taxon>Pseudomonadota</taxon>
        <taxon>Alphaproteobacteria</taxon>
        <taxon>Hyphomicrobiales</taxon>
        <taxon>Phyllobacteriaceae</taxon>
        <taxon>Mesorhizobium</taxon>
    </lineage>
</organism>
<evidence type="ECO:0000256" key="3">
    <source>
        <dbReference type="ARBA" id="ARBA00023163"/>
    </source>
</evidence>
<dbReference type="Proteomes" id="UP001549036">
    <property type="component" value="Unassembled WGS sequence"/>
</dbReference>
<comment type="caution">
    <text evidence="5">The sequence shown here is derived from an EMBL/GenBank/DDBJ whole genome shotgun (WGS) entry which is preliminary data.</text>
</comment>
<evidence type="ECO:0000256" key="1">
    <source>
        <dbReference type="ARBA" id="ARBA00023015"/>
    </source>
</evidence>
<dbReference type="EMBL" id="JBEPLM010000020">
    <property type="protein sequence ID" value="MET3597152.1"/>
    <property type="molecule type" value="Genomic_DNA"/>
</dbReference>
<dbReference type="InterPro" id="IPR018490">
    <property type="entry name" value="cNMP-bd_dom_sf"/>
</dbReference>
<evidence type="ECO:0000259" key="4">
    <source>
        <dbReference type="PROSITE" id="PS51063"/>
    </source>
</evidence>
<dbReference type="InterPro" id="IPR036388">
    <property type="entry name" value="WH-like_DNA-bd_sf"/>
</dbReference>
<dbReference type="Gene3D" id="2.60.120.10">
    <property type="entry name" value="Jelly Rolls"/>
    <property type="match status" value="1"/>
</dbReference>
<dbReference type="Pfam" id="PF13545">
    <property type="entry name" value="HTH_Crp_2"/>
    <property type="match status" value="1"/>
</dbReference>
<accession>A0ABV2I4B2</accession>
<evidence type="ECO:0000313" key="6">
    <source>
        <dbReference type="Proteomes" id="UP001549036"/>
    </source>
</evidence>
<keyword evidence="3" id="KW-0804">Transcription</keyword>
<dbReference type="SUPFAM" id="SSF51206">
    <property type="entry name" value="cAMP-binding domain-like"/>
    <property type="match status" value="1"/>
</dbReference>